<feature type="transmembrane region" description="Helical" evidence="5">
    <location>
        <begin position="33"/>
        <end position="55"/>
    </location>
</feature>
<dbReference type="Proteomes" id="UP000051260">
    <property type="component" value="Unassembled WGS sequence"/>
</dbReference>
<dbReference type="STRING" id="1715692.RUE5091_02693"/>
<feature type="transmembrane region" description="Helical" evidence="5">
    <location>
        <begin position="142"/>
        <end position="163"/>
    </location>
</feature>
<gene>
    <name evidence="7" type="ORF">RUE5091_02693</name>
</gene>
<keyword evidence="3 5" id="KW-1133">Transmembrane helix</keyword>
<name>A0A0P1ICJ5_9RHOB</name>
<evidence type="ECO:0000313" key="7">
    <source>
        <dbReference type="EMBL" id="CUK05231.1"/>
    </source>
</evidence>
<evidence type="ECO:0000256" key="4">
    <source>
        <dbReference type="ARBA" id="ARBA00023136"/>
    </source>
</evidence>
<sequence length="199" mass="21776">MIRNLLIWAALIVAVTVPLIAAANSPLLAWRDPAYIMAGFAGVLSMGLLLLQPLLAGRDLPGLSPVASRRWHRRVGISLIVAIVVHVSGLWITSPPDVVDALLFVSPTPFSAWGVVAMWTAFPAACLGIFRQRITLRYRLWRLGHTGLATVTIVGCVVHAMLIEGTMEVMTKTALCILVLLASVRTLARLRVWDIRRRS</sequence>
<evidence type="ECO:0000256" key="5">
    <source>
        <dbReference type="SAM" id="Phobius"/>
    </source>
</evidence>
<organism evidence="7 8">
    <name type="scientific">Ruegeria denitrificans</name>
    <dbReference type="NCBI Taxonomy" id="1715692"/>
    <lineage>
        <taxon>Bacteria</taxon>
        <taxon>Pseudomonadati</taxon>
        <taxon>Pseudomonadota</taxon>
        <taxon>Alphaproteobacteria</taxon>
        <taxon>Rhodobacterales</taxon>
        <taxon>Roseobacteraceae</taxon>
        <taxon>Ruegeria</taxon>
    </lineage>
</organism>
<evidence type="ECO:0000259" key="6">
    <source>
        <dbReference type="Pfam" id="PF01794"/>
    </source>
</evidence>
<dbReference type="InterPro" id="IPR013130">
    <property type="entry name" value="Fe3_Rdtase_TM_dom"/>
</dbReference>
<keyword evidence="4 5" id="KW-0472">Membrane</keyword>
<dbReference type="GO" id="GO:0016020">
    <property type="term" value="C:membrane"/>
    <property type="evidence" value="ECO:0007669"/>
    <property type="project" value="UniProtKB-SubCell"/>
</dbReference>
<feature type="transmembrane region" description="Helical" evidence="5">
    <location>
        <begin position="75"/>
        <end position="92"/>
    </location>
</feature>
<dbReference type="EMBL" id="CYUD01000008">
    <property type="protein sequence ID" value="CUK05231.1"/>
    <property type="molecule type" value="Genomic_DNA"/>
</dbReference>
<accession>A0A0P1ICJ5</accession>
<keyword evidence="2 5" id="KW-0812">Transmembrane</keyword>
<dbReference type="OrthoDB" id="7917288at2"/>
<evidence type="ECO:0000256" key="3">
    <source>
        <dbReference type="ARBA" id="ARBA00022989"/>
    </source>
</evidence>
<feature type="domain" description="Ferric oxidoreductase" evidence="6">
    <location>
        <begin position="41"/>
        <end position="156"/>
    </location>
</feature>
<keyword evidence="8" id="KW-1185">Reference proteome</keyword>
<reference evidence="8" key="1">
    <citation type="submission" date="2015-09" db="EMBL/GenBank/DDBJ databases">
        <authorList>
            <person name="Rodrigo-Torres L."/>
            <person name="Arahal D.R."/>
        </authorList>
    </citation>
    <scope>NUCLEOTIDE SEQUENCE [LARGE SCALE GENOMIC DNA]</scope>
    <source>
        <strain evidence="8">CECT 5091</strain>
    </source>
</reference>
<evidence type="ECO:0000256" key="2">
    <source>
        <dbReference type="ARBA" id="ARBA00022692"/>
    </source>
</evidence>
<protein>
    <submittedName>
        <fullName evidence="7">Ferric reductase like transmembrane component</fullName>
    </submittedName>
</protein>
<dbReference type="AlphaFoldDB" id="A0A0P1ICJ5"/>
<feature type="transmembrane region" description="Helical" evidence="5">
    <location>
        <begin position="169"/>
        <end position="188"/>
    </location>
</feature>
<evidence type="ECO:0000313" key="8">
    <source>
        <dbReference type="Proteomes" id="UP000051260"/>
    </source>
</evidence>
<proteinExistence type="predicted"/>
<dbReference type="Pfam" id="PF01794">
    <property type="entry name" value="Ferric_reduct"/>
    <property type="match status" value="1"/>
</dbReference>
<evidence type="ECO:0000256" key="1">
    <source>
        <dbReference type="ARBA" id="ARBA00004141"/>
    </source>
</evidence>
<feature type="transmembrane region" description="Helical" evidence="5">
    <location>
        <begin position="112"/>
        <end position="130"/>
    </location>
</feature>
<comment type="subcellular location">
    <subcellularLocation>
        <location evidence="1">Membrane</location>
        <topology evidence="1">Multi-pass membrane protein</topology>
    </subcellularLocation>
</comment>